<organism evidence="2 3">
    <name type="scientific">Globodera rostochiensis</name>
    <name type="common">Golden nematode worm</name>
    <name type="synonym">Heterodera rostochiensis</name>
    <dbReference type="NCBI Taxonomy" id="31243"/>
    <lineage>
        <taxon>Eukaryota</taxon>
        <taxon>Metazoa</taxon>
        <taxon>Ecdysozoa</taxon>
        <taxon>Nematoda</taxon>
        <taxon>Chromadorea</taxon>
        <taxon>Rhabditida</taxon>
        <taxon>Tylenchina</taxon>
        <taxon>Tylenchomorpha</taxon>
        <taxon>Tylenchoidea</taxon>
        <taxon>Heteroderidae</taxon>
        <taxon>Heteroderinae</taxon>
        <taxon>Globodera</taxon>
    </lineage>
</organism>
<dbReference type="AlphaFoldDB" id="A0A914GTQ6"/>
<dbReference type="Proteomes" id="UP000887572">
    <property type="component" value="Unplaced"/>
</dbReference>
<reference evidence="3" key="1">
    <citation type="submission" date="2022-11" db="UniProtKB">
        <authorList>
            <consortium name="WormBaseParasite"/>
        </authorList>
    </citation>
    <scope>IDENTIFICATION</scope>
</reference>
<dbReference type="WBParaSite" id="Gr19_v10_g11133.t1">
    <property type="protein sequence ID" value="Gr19_v10_g11133.t1"/>
    <property type="gene ID" value="Gr19_v10_g11133"/>
</dbReference>
<feature type="region of interest" description="Disordered" evidence="1">
    <location>
        <begin position="65"/>
        <end position="90"/>
    </location>
</feature>
<evidence type="ECO:0000256" key="1">
    <source>
        <dbReference type="SAM" id="MobiDB-lite"/>
    </source>
</evidence>
<sequence length="146" mass="16547">MALFNKEMSIELARLVDEHKNDLFPEKGRAQSHQVSVKAWQAITDHISAQFPKSSVTVKQVKELGEESSSASLETPKFREKVSRPPSRASNLEDLQRSVLEIELENAKKISQILLRIPSILDKIGPTYEGVEESFIVESEKLFRNL</sequence>
<evidence type="ECO:0000313" key="3">
    <source>
        <dbReference type="WBParaSite" id="Gr19_v10_g11133.t1"/>
    </source>
</evidence>
<name>A0A914GTQ6_GLORO</name>
<keyword evidence="2" id="KW-1185">Reference proteome</keyword>
<evidence type="ECO:0000313" key="2">
    <source>
        <dbReference type="Proteomes" id="UP000887572"/>
    </source>
</evidence>
<protein>
    <submittedName>
        <fullName evidence="3">Regulatory protein zeste</fullName>
    </submittedName>
</protein>
<accession>A0A914GTQ6</accession>
<proteinExistence type="predicted"/>